<proteinExistence type="predicted"/>
<dbReference type="GO" id="GO:0005886">
    <property type="term" value="C:plasma membrane"/>
    <property type="evidence" value="ECO:0007669"/>
    <property type="project" value="TreeGrafter"/>
</dbReference>
<keyword evidence="1" id="KW-0677">Repeat</keyword>
<organism evidence="3">
    <name type="scientific">Odontella aurita</name>
    <dbReference type="NCBI Taxonomy" id="265563"/>
    <lineage>
        <taxon>Eukaryota</taxon>
        <taxon>Sar</taxon>
        <taxon>Stramenopiles</taxon>
        <taxon>Ochrophyta</taxon>
        <taxon>Bacillariophyta</taxon>
        <taxon>Mediophyceae</taxon>
        <taxon>Biddulphiophycidae</taxon>
        <taxon>Eupodiscales</taxon>
        <taxon>Odontellaceae</taxon>
        <taxon>Odontella</taxon>
    </lineage>
</organism>
<dbReference type="InterPro" id="IPR036770">
    <property type="entry name" value="Ankyrin_rpt-contain_sf"/>
</dbReference>
<gene>
    <name evidence="3" type="ORF">OAUR00152_LOCUS35026</name>
</gene>
<evidence type="ECO:0000313" key="3">
    <source>
        <dbReference type="EMBL" id="CAE2276261.1"/>
    </source>
</evidence>
<sequence>MEELDQNGSTPLHESFRREAPLEVQEYLLSKYPSAIGRKDSRGRTALHAAMCYQKDVPLHLIKMIVEHCPIVVETGDSHDTLPLHFAAWGTSDLDVVQFLAEKHQEALSRKDTFSGWTPLHSACAPTWSGRSSLEIVKFLVTRQPEMVREVDRNGFNPLHLACSEHPACEPNKFSLGVVDYLSRMYPELLKVKSCRGKLPLHLACEWNAPLGIITTLVERYPDALKVKDEDTGWTPMHHICEAAACGRDVKLSTVRVLAERHPVCDKDDKGRTPFDVMSEILERSERGKCAIEACMKMSCERAPDILEIFRHMSLLNHIASPNLDKSEVSEALDTMISLKWPQGVTVFFDFYPLSLCLLPMDDLLMPDILSVIGRRCSLDTMWEVVRNKSNILGKKGELLELLTDSKKKPDYFYLSI</sequence>
<dbReference type="Gene3D" id="1.25.40.20">
    <property type="entry name" value="Ankyrin repeat-containing domain"/>
    <property type="match status" value="2"/>
</dbReference>
<name>A0A7S4JW64_9STRA</name>
<accession>A0A7S4JW64</accession>
<dbReference type="PANTHER" id="PTHR24186">
    <property type="entry name" value="PROTEIN PHOSPHATASE 1 REGULATORY SUBUNIT"/>
    <property type="match status" value="1"/>
</dbReference>
<dbReference type="InterPro" id="IPR002110">
    <property type="entry name" value="Ankyrin_rpt"/>
</dbReference>
<evidence type="ECO:0000256" key="2">
    <source>
        <dbReference type="ARBA" id="ARBA00023043"/>
    </source>
</evidence>
<reference evidence="3" key="1">
    <citation type="submission" date="2021-01" db="EMBL/GenBank/DDBJ databases">
        <authorList>
            <person name="Corre E."/>
            <person name="Pelletier E."/>
            <person name="Niang G."/>
            <person name="Scheremetjew M."/>
            <person name="Finn R."/>
            <person name="Kale V."/>
            <person name="Holt S."/>
            <person name="Cochrane G."/>
            <person name="Meng A."/>
            <person name="Brown T."/>
            <person name="Cohen L."/>
        </authorList>
    </citation>
    <scope>NUCLEOTIDE SEQUENCE</scope>
    <source>
        <strain evidence="3">Isolate 1302-5</strain>
    </source>
</reference>
<dbReference type="EMBL" id="HBKQ01050775">
    <property type="protein sequence ID" value="CAE2276261.1"/>
    <property type="molecule type" value="Transcribed_RNA"/>
</dbReference>
<dbReference type="PANTHER" id="PTHR24186:SF50">
    <property type="entry name" value="ANKYRIN REPEAT-CONTAINING PROTEIN ITN1-LIKE ISOFORM X1"/>
    <property type="match status" value="1"/>
</dbReference>
<dbReference type="SUPFAM" id="SSF48403">
    <property type="entry name" value="Ankyrin repeat"/>
    <property type="match status" value="1"/>
</dbReference>
<keyword evidence="2" id="KW-0040">ANK repeat</keyword>
<protein>
    <recommendedName>
        <fullName evidence="4">Ankyrin repeat protein</fullName>
    </recommendedName>
</protein>
<dbReference type="AlphaFoldDB" id="A0A7S4JW64"/>
<dbReference type="Pfam" id="PF12796">
    <property type="entry name" value="Ank_2"/>
    <property type="match status" value="1"/>
</dbReference>
<dbReference type="SMART" id="SM00248">
    <property type="entry name" value="ANK"/>
    <property type="match status" value="7"/>
</dbReference>
<evidence type="ECO:0008006" key="4">
    <source>
        <dbReference type="Google" id="ProtNLM"/>
    </source>
</evidence>
<evidence type="ECO:0000256" key="1">
    <source>
        <dbReference type="ARBA" id="ARBA00022737"/>
    </source>
</evidence>